<dbReference type="AlphaFoldDB" id="A0A0M0JSK0"/>
<protein>
    <submittedName>
        <fullName evidence="1">Uncharacterized protein</fullName>
    </submittedName>
</protein>
<accession>A0A0M0JSK0</accession>
<dbReference type="Proteomes" id="UP000037460">
    <property type="component" value="Unassembled WGS sequence"/>
</dbReference>
<comment type="caution">
    <text evidence="1">The sequence shown here is derived from an EMBL/GenBank/DDBJ whole genome shotgun (WGS) entry which is preliminary data.</text>
</comment>
<gene>
    <name evidence="1" type="ORF">Ctob_005436</name>
</gene>
<sequence length="76" mass="9073">MGKGKGQMAKFDLASALTRKETRTMRKMEFMIPYWMARCPNRGWKESPEYFKAEELREKMAVMEAKAKKRWEANFC</sequence>
<evidence type="ECO:0000313" key="2">
    <source>
        <dbReference type="Proteomes" id="UP000037460"/>
    </source>
</evidence>
<keyword evidence="2" id="KW-1185">Reference proteome</keyword>
<evidence type="ECO:0000313" key="1">
    <source>
        <dbReference type="EMBL" id="KOO29626.1"/>
    </source>
</evidence>
<proteinExistence type="predicted"/>
<dbReference type="EMBL" id="JWZX01002386">
    <property type="protein sequence ID" value="KOO29626.1"/>
    <property type="molecule type" value="Genomic_DNA"/>
</dbReference>
<reference evidence="2" key="1">
    <citation type="journal article" date="2015" name="PLoS Genet.">
        <title>Genome Sequence and Transcriptome Analyses of Chrysochromulina tobin: Metabolic Tools for Enhanced Algal Fitness in the Prominent Order Prymnesiales (Haptophyceae).</title>
        <authorList>
            <person name="Hovde B.T."/>
            <person name="Deodato C.R."/>
            <person name="Hunsperger H.M."/>
            <person name="Ryken S.A."/>
            <person name="Yost W."/>
            <person name="Jha R.K."/>
            <person name="Patterson J."/>
            <person name="Monnat R.J. Jr."/>
            <person name="Barlow S.B."/>
            <person name="Starkenburg S.R."/>
            <person name="Cattolico R.A."/>
        </authorList>
    </citation>
    <scope>NUCLEOTIDE SEQUENCE</scope>
    <source>
        <strain evidence="2">CCMP291</strain>
    </source>
</reference>
<organism evidence="1 2">
    <name type="scientific">Chrysochromulina tobinii</name>
    <dbReference type="NCBI Taxonomy" id="1460289"/>
    <lineage>
        <taxon>Eukaryota</taxon>
        <taxon>Haptista</taxon>
        <taxon>Haptophyta</taxon>
        <taxon>Prymnesiophyceae</taxon>
        <taxon>Prymnesiales</taxon>
        <taxon>Chrysochromulinaceae</taxon>
        <taxon>Chrysochromulina</taxon>
    </lineage>
</organism>
<name>A0A0M0JSK0_9EUKA</name>